<protein>
    <submittedName>
        <fullName evidence="1">Uncharacterized protein</fullName>
    </submittedName>
</protein>
<name>A0A8H3H9N5_9AGAM</name>
<reference evidence="1" key="1">
    <citation type="submission" date="2021-01" db="EMBL/GenBank/DDBJ databases">
        <authorList>
            <person name="Kaushik A."/>
        </authorList>
    </citation>
    <scope>NUCLEOTIDE SEQUENCE</scope>
    <source>
        <strain evidence="1">AG4-R118</strain>
    </source>
</reference>
<evidence type="ECO:0000313" key="1">
    <source>
        <dbReference type="EMBL" id="CAE6489826.1"/>
    </source>
</evidence>
<dbReference type="EMBL" id="CAJMWX010001461">
    <property type="protein sequence ID" value="CAE6489826.1"/>
    <property type="molecule type" value="Genomic_DNA"/>
</dbReference>
<gene>
    <name evidence="1" type="ORF">RDB_LOCUS137755</name>
</gene>
<dbReference type="AlphaFoldDB" id="A0A8H3H9N5"/>
<dbReference type="Proteomes" id="UP000663888">
    <property type="component" value="Unassembled WGS sequence"/>
</dbReference>
<comment type="caution">
    <text evidence="1">The sequence shown here is derived from an EMBL/GenBank/DDBJ whole genome shotgun (WGS) entry which is preliminary data.</text>
</comment>
<accession>A0A8H3H9N5</accession>
<sequence length="476" mass="54587">MPLQPFRYEYGYLCFRIPTIAFGVCFLQRAKVFDAALARMRAEPETELLVVFSEEVSQLVCTLISDDQGIDRCDWMLGLRAPKRSFGPPQTPFAVGHGPMELMNMPSSGQKYFAKVMGSTYSPSILGVLCLCWRYVNLCQDRVIENNEPYLVSMFCLTYFRYCLVSPAFDGDVLVLMYDRNPELWGKAKQSFIDDQDERDKYLSYDKRSKPTDVRWFSQLSVSLMPIILQFLLSRVPDGIEGLLPRLFGLTIDRLWEARLGNQVSCDELIKIAADTMTFLGCALECLIEKKYLDQSMICEIIDVLIRHDLFDFIAQTAFSLPIRPKGLPRMEDPNMKFIEQSVWMWERVGKILPKKLLRSKFLTILPDLQKYIAMLFNGRTWEKTLQYAGTVFIPCLSPLYALAMSSAYKTNCRMYTKRRDFALGRDALILFKGKFYCLRAENVGLRIAAEIVWPGIGCTGICASGIDYRVGKYCP</sequence>
<evidence type="ECO:0000313" key="2">
    <source>
        <dbReference type="Proteomes" id="UP000663888"/>
    </source>
</evidence>
<proteinExistence type="predicted"/>
<organism evidence="1 2">
    <name type="scientific">Rhizoctonia solani</name>
    <dbReference type="NCBI Taxonomy" id="456999"/>
    <lineage>
        <taxon>Eukaryota</taxon>
        <taxon>Fungi</taxon>
        <taxon>Dikarya</taxon>
        <taxon>Basidiomycota</taxon>
        <taxon>Agaricomycotina</taxon>
        <taxon>Agaricomycetes</taxon>
        <taxon>Cantharellales</taxon>
        <taxon>Ceratobasidiaceae</taxon>
        <taxon>Rhizoctonia</taxon>
    </lineage>
</organism>